<feature type="transmembrane region" description="Helical" evidence="7">
    <location>
        <begin position="393"/>
        <end position="414"/>
    </location>
</feature>
<name>A0ABQ5PLJ1_9PSED</name>
<dbReference type="Gene3D" id="3.30.70.100">
    <property type="match status" value="1"/>
</dbReference>
<dbReference type="SUPFAM" id="SSF82861">
    <property type="entry name" value="Mechanosensitive channel protein MscS (YggB), transmembrane region"/>
    <property type="match status" value="1"/>
</dbReference>
<evidence type="ECO:0000256" key="6">
    <source>
        <dbReference type="ARBA" id="ARBA00023136"/>
    </source>
</evidence>
<feature type="transmembrane region" description="Helical" evidence="7">
    <location>
        <begin position="245"/>
        <end position="266"/>
    </location>
</feature>
<gene>
    <name evidence="11" type="ORF">RS3R1_35110</name>
</gene>
<dbReference type="Pfam" id="PF00924">
    <property type="entry name" value="MS_channel_2nd"/>
    <property type="match status" value="1"/>
</dbReference>
<protein>
    <recommendedName>
        <fullName evidence="13">Mechanosensitive ion channel family protein</fullName>
    </recommendedName>
</protein>
<feature type="transmembrane region" description="Helical" evidence="7">
    <location>
        <begin position="161"/>
        <end position="185"/>
    </location>
</feature>
<dbReference type="Pfam" id="PF21082">
    <property type="entry name" value="MS_channel_3rd"/>
    <property type="match status" value="1"/>
</dbReference>
<feature type="transmembrane region" description="Helical" evidence="7">
    <location>
        <begin position="550"/>
        <end position="579"/>
    </location>
</feature>
<evidence type="ECO:0000259" key="8">
    <source>
        <dbReference type="Pfam" id="PF00924"/>
    </source>
</evidence>
<proteinExistence type="inferred from homology"/>
<dbReference type="InterPro" id="IPR045276">
    <property type="entry name" value="YbiO_bact"/>
</dbReference>
<reference evidence="11" key="3">
    <citation type="journal article" date="2023" name="J. Biotechnol.">
        <title>Draft Genome Sequences of Endophytic Pseudomonas Strains, Isolated from the Interior of Brassicaceae Plants.</title>
        <authorList>
            <person name="Kaneko H."/>
            <person name="Furuya T."/>
        </authorList>
    </citation>
    <scope>NUCLEOTIDE SEQUENCE</scope>
    <source>
        <strain evidence="11">RS3R-1</strain>
    </source>
</reference>
<evidence type="ECO:0000256" key="2">
    <source>
        <dbReference type="ARBA" id="ARBA00008017"/>
    </source>
</evidence>
<evidence type="ECO:0000256" key="4">
    <source>
        <dbReference type="ARBA" id="ARBA00022692"/>
    </source>
</evidence>
<keyword evidence="6 7" id="KW-0472">Membrane</keyword>
<accession>A0ABQ5PLJ1</accession>
<dbReference type="InterPro" id="IPR049278">
    <property type="entry name" value="MS_channel_C"/>
</dbReference>
<feature type="domain" description="Mechanosensitive ion channel MscS C-terminal" evidence="9">
    <location>
        <begin position="638"/>
        <end position="723"/>
    </location>
</feature>
<dbReference type="InterPro" id="IPR010920">
    <property type="entry name" value="LSM_dom_sf"/>
</dbReference>
<feature type="domain" description="Mechanosensitive ion channel MscS" evidence="8">
    <location>
        <begin position="567"/>
        <end position="631"/>
    </location>
</feature>
<dbReference type="SUPFAM" id="SSF82689">
    <property type="entry name" value="Mechanosensitive channel protein MscS (YggB), C-terminal domain"/>
    <property type="match status" value="1"/>
</dbReference>
<feature type="transmembrane region" description="Helical" evidence="7">
    <location>
        <begin position="311"/>
        <end position="335"/>
    </location>
</feature>
<keyword evidence="3" id="KW-1003">Cell membrane</keyword>
<feature type="transmembrane region" description="Helical" evidence="7">
    <location>
        <begin position="479"/>
        <end position="503"/>
    </location>
</feature>
<evidence type="ECO:0000256" key="3">
    <source>
        <dbReference type="ARBA" id="ARBA00022475"/>
    </source>
</evidence>
<evidence type="ECO:0000259" key="9">
    <source>
        <dbReference type="Pfam" id="PF21082"/>
    </source>
</evidence>
<dbReference type="Pfam" id="PF21088">
    <property type="entry name" value="MS_channel_1st"/>
    <property type="match status" value="1"/>
</dbReference>
<keyword evidence="12" id="KW-1185">Reference proteome</keyword>
<dbReference type="InterPro" id="IPR023408">
    <property type="entry name" value="MscS_beta-dom_sf"/>
</dbReference>
<dbReference type="PANTHER" id="PTHR30460">
    <property type="entry name" value="MODERATE CONDUCTANCE MECHANOSENSITIVE CHANNEL YBIO"/>
    <property type="match status" value="1"/>
</dbReference>
<evidence type="ECO:0000256" key="5">
    <source>
        <dbReference type="ARBA" id="ARBA00022989"/>
    </source>
</evidence>
<dbReference type="InterPro" id="IPR011066">
    <property type="entry name" value="MscS_channel_C_sf"/>
</dbReference>
<dbReference type="InterPro" id="IPR049142">
    <property type="entry name" value="MS_channel_1st"/>
</dbReference>
<feature type="transmembrane region" description="Helical" evidence="7">
    <location>
        <begin position="524"/>
        <end position="544"/>
    </location>
</feature>
<feature type="transmembrane region" description="Helical" evidence="7">
    <location>
        <begin position="435"/>
        <end position="459"/>
    </location>
</feature>
<feature type="transmembrane region" description="Helical" evidence="7">
    <location>
        <begin position="216"/>
        <end position="233"/>
    </location>
</feature>
<dbReference type="PANTHER" id="PTHR30460:SF0">
    <property type="entry name" value="MODERATE CONDUCTANCE MECHANOSENSITIVE CHANNEL YBIO"/>
    <property type="match status" value="1"/>
</dbReference>
<feature type="transmembrane region" description="Helical" evidence="7">
    <location>
        <begin position="23"/>
        <end position="49"/>
    </location>
</feature>
<evidence type="ECO:0000313" key="12">
    <source>
        <dbReference type="Proteomes" id="UP001145022"/>
    </source>
</evidence>
<sequence>MTAPGSHCAKGPRTLQRIRLSRGYLLVFARLFALPGLLLVCLMTLLPLAPAQAVGLPGLLNTSKPQPEAVEPLGQSLDEVIKSLENDKQRAQLLSDLKKLRDATKKAQTTPEEGVLGLIGGTLASFEKQFSGADSPITRWSNEFDLAKDELTSKLLPANEWLPIIFGFAVILMVWSLLAAALIWLSHRVRLRFGLTEELPQHPKALDMLRFALRKLGPWLIALVITVYMSYVLPSSLGKSLAMVLAYALVVGTCFSAICVIAFSLLDGPHRHRALYILRHQAFRPLWLIGSFAAFGEALSDPRLVESLGVHLAHTAATTANVLAALSTGLFILRFRRPIAHLIRNQPLSRRLTRRALSDTIEILGTFWYVPALVLVGISLFATFVSAGDTSTALRQSLICTVLLVLCMVINGLVRRHSLKPQRGPKRHALYSERLKNFFYTLTHLLVWLIFIELGLRVWGHSLIAFAEGDGHDISVKLFSLIGTLIFSWLIWILADTAVHHALTRSRKGLANARAQTMMPLIRNVLFVAIFIIALIVALANMGMNVTPLLAGAGVIGLAIGFGAQSLVADLITGLFIIIEDSLAIDDYVDVGGHLGTVEGLTIRTVRLRDIDGIVHTIPFSEIKSIKNYSREFGYAIFRVAVPYNMEIDDAIKLVRDVGQKMRSDPLQRRNIWSPLEIQGVESFESGSAILRARFKTAPIKQWEVSRAFNLSLKRQLDEAGLDLATPRMSVQVITPGVEIKKES</sequence>
<feature type="transmembrane region" description="Helical" evidence="7">
    <location>
        <begin position="356"/>
        <end position="381"/>
    </location>
</feature>
<dbReference type="Gene3D" id="2.30.30.60">
    <property type="match status" value="1"/>
</dbReference>
<dbReference type="EMBL" id="BSCQ01000042">
    <property type="protein sequence ID" value="GLH44423.1"/>
    <property type="molecule type" value="Genomic_DNA"/>
</dbReference>
<evidence type="ECO:0008006" key="13">
    <source>
        <dbReference type="Google" id="ProtNLM"/>
    </source>
</evidence>
<organism evidence="11 12">
    <name type="scientific">Pseudomonas atacamensis</name>
    <dbReference type="NCBI Taxonomy" id="2565368"/>
    <lineage>
        <taxon>Bacteria</taxon>
        <taxon>Pseudomonadati</taxon>
        <taxon>Pseudomonadota</taxon>
        <taxon>Gammaproteobacteria</taxon>
        <taxon>Pseudomonadales</taxon>
        <taxon>Pseudomonadaceae</taxon>
        <taxon>Pseudomonas</taxon>
    </lineage>
</organism>
<reference evidence="11" key="1">
    <citation type="journal article" date="2021" name="Sci. Rep.">
        <title>An efficient direct screening system for microorganisms that activate plant immune responses based on plant-microbe interactions using cultured plant cells.</title>
        <authorList>
            <person name="Kurokawa M."/>
            <person name="Nakano M."/>
            <person name="Kitahata N."/>
            <person name="Kuchitsu K."/>
            <person name="Furuya T."/>
        </authorList>
    </citation>
    <scope>NUCLEOTIDE SEQUENCE</scope>
    <source>
        <strain evidence="11">RS3R-1</strain>
    </source>
</reference>
<reference evidence="11" key="2">
    <citation type="submission" date="2022-11" db="EMBL/GenBank/DDBJ databases">
        <title>Draft genome sequencing of Pseudomonas atacamensis RS3R1.</title>
        <authorList>
            <person name="Furuya T."/>
            <person name="Kaneko H."/>
        </authorList>
    </citation>
    <scope>NUCLEOTIDE SEQUENCE</scope>
    <source>
        <strain evidence="11">RS3R-1</strain>
    </source>
</reference>
<evidence type="ECO:0000256" key="1">
    <source>
        <dbReference type="ARBA" id="ARBA00004651"/>
    </source>
</evidence>
<feature type="domain" description="Mechanosensitive ion channel transmembrane helices 2/3" evidence="10">
    <location>
        <begin position="524"/>
        <end position="565"/>
    </location>
</feature>
<comment type="caution">
    <text evidence="11">The sequence shown here is derived from an EMBL/GenBank/DDBJ whole genome shotgun (WGS) entry which is preliminary data.</text>
</comment>
<keyword evidence="5 7" id="KW-1133">Transmembrane helix</keyword>
<evidence type="ECO:0000259" key="10">
    <source>
        <dbReference type="Pfam" id="PF21088"/>
    </source>
</evidence>
<comment type="subcellular location">
    <subcellularLocation>
        <location evidence="1">Cell membrane</location>
        <topology evidence="1">Multi-pass membrane protein</topology>
    </subcellularLocation>
</comment>
<comment type="similarity">
    <text evidence="2">Belongs to the MscS (TC 1.A.23) family.</text>
</comment>
<evidence type="ECO:0000256" key="7">
    <source>
        <dbReference type="SAM" id="Phobius"/>
    </source>
</evidence>
<keyword evidence="4 7" id="KW-0812">Transmembrane</keyword>
<dbReference type="InterPro" id="IPR006685">
    <property type="entry name" value="MscS_channel_2nd"/>
</dbReference>
<dbReference type="InterPro" id="IPR011014">
    <property type="entry name" value="MscS_channel_TM-2"/>
</dbReference>
<evidence type="ECO:0000313" key="11">
    <source>
        <dbReference type="EMBL" id="GLH44423.1"/>
    </source>
</evidence>
<dbReference type="Gene3D" id="1.10.287.1260">
    <property type="match status" value="1"/>
</dbReference>
<dbReference type="SUPFAM" id="SSF50182">
    <property type="entry name" value="Sm-like ribonucleoproteins"/>
    <property type="match status" value="1"/>
</dbReference>
<dbReference type="Proteomes" id="UP001145022">
    <property type="component" value="Unassembled WGS sequence"/>
</dbReference>